<sequence>MTGLIPMLKKEWLENSRSHKALALLLISIIFGILGPLTALLMPEIMAGILPKKLQEAIPDPTYLDSYSQYFKNINQLGLILLVFLFSGSLTQEFTRGTLINLITKGLSKKAIILAKFIMMTLIWSISYILGSLTQYAYTLYYFNNHGQHKLIVYGTSWIFGLLLLSLILFYSVIFRKTAGVLIACLMTIVAFFISGFFKVTKEWNPMLLIQKQSQILSGQYDIKDLLQPTLLVIGIILISLISAKVIFEKSEV</sequence>
<dbReference type="EMBL" id="UHEQ01000004">
    <property type="protein sequence ID" value="SUN13922.1"/>
    <property type="molecule type" value="Genomic_DNA"/>
</dbReference>
<comment type="caution">
    <text evidence="2">The sequence shown here is derived from an EMBL/GenBank/DDBJ whole genome shotgun (WGS) entry which is preliminary data.</text>
</comment>
<feature type="transmembrane region" description="Helical" evidence="1">
    <location>
        <begin position="226"/>
        <end position="248"/>
    </location>
</feature>
<keyword evidence="1" id="KW-1133">Transmembrane helix</keyword>
<evidence type="ECO:0000256" key="1">
    <source>
        <dbReference type="SAM" id="Phobius"/>
    </source>
</evidence>
<accession>A0A8B4RAW7</accession>
<dbReference type="GO" id="GO:0005886">
    <property type="term" value="C:plasma membrane"/>
    <property type="evidence" value="ECO:0007669"/>
    <property type="project" value="UniProtKB-SubCell"/>
</dbReference>
<keyword evidence="1" id="KW-0472">Membrane</keyword>
<dbReference type="Proteomes" id="UP000254076">
    <property type="component" value="Unassembled WGS sequence"/>
</dbReference>
<proteinExistence type="predicted"/>
<dbReference type="AlphaFoldDB" id="A0A8B4RAW7"/>
<feature type="transmembrane region" description="Helical" evidence="1">
    <location>
        <begin position="111"/>
        <end position="131"/>
    </location>
</feature>
<feature type="transmembrane region" description="Helical" evidence="1">
    <location>
        <begin position="21"/>
        <end position="50"/>
    </location>
</feature>
<feature type="transmembrane region" description="Helical" evidence="1">
    <location>
        <begin position="70"/>
        <end position="90"/>
    </location>
</feature>
<protein>
    <submittedName>
        <fullName evidence="2">ABC-type transport system involved in multi-copper enzyme maturation, permease component</fullName>
    </submittedName>
</protein>
<dbReference type="GO" id="GO:0140359">
    <property type="term" value="F:ABC-type transporter activity"/>
    <property type="evidence" value="ECO:0007669"/>
    <property type="project" value="InterPro"/>
</dbReference>
<dbReference type="Pfam" id="PF12679">
    <property type="entry name" value="ABC2_membrane_2"/>
    <property type="match status" value="1"/>
</dbReference>
<dbReference type="PANTHER" id="PTHR37305">
    <property type="entry name" value="INTEGRAL MEMBRANE PROTEIN-RELATED"/>
    <property type="match status" value="1"/>
</dbReference>
<evidence type="ECO:0000313" key="2">
    <source>
        <dbReference type="EMBL" id="SUN13922.1"/>
    </source>
</evidence>
<name>A0A8B4RAW7_STRAG</name>
<dbReference type="RefSeq" id="WP_000147179.1">
    <property type="nucleotide sequence ID" value="NZ_CP044090.1"/>
</dbReference>
<keyword evidence="1" id="KW-0812">Transmembrane</keyword>
<feature type="transmembrane region" description="Helical" evidence="1">
    <location>
        <begin position="178"/>
        <end position="198"/>
    </location>
</feature>
<feature type="transmembrane region" description="Helical" evidence="1">
    <location>
        <begin position="151"/>
        <end position="171"/>
    </location>
</feature>
<organism evidence="2 3">
    <name type="scientific">Streptococcus agalactiae</name>
    <dbReference type="NCBI Taxonomy" id="1311"/>
    <lineage>
        <taxon>Bacteria</taxon>
        <taxon>Bacillati</taxon>
        <taxon>Bacillota</taxon>
        <taxon>Bacilli</taxon>
        <taxon>Lactobacillales</taxon>
        <taxon>Streptococcaceae</taxon>
        <taxon>Streptococcus</taxon>
    </lineage>
</organism>
<gene>
    <name evidence="2" type="ORF">NCTC8185_01189</name>
</gene>
<dbReference type="PANTHER" id="PTHR37305:SF1">
    <property type="entry name" value="MEMBRANE PROTEIN"/>
    <property type="match status" value="1"/>
</dbReference>
<reference evidence="2 3" key="1">
    <citation type="submission" date="2018-06" db="EMBL/GenBank/DDBJ databases">
        <authorList>
            <consortium name="Pathogen Informatics"/>
            <person name="Doyle S."/>
        </authorList>
    </citation>
    <scope>NUCLEOTIDE SEQUENCE [LARGE SCALE GENOMIC DNA]</scope>
    <source>
        <strain evidence="2 3">NCTC8185</strain>
    </source>
</reference>
<evidence type="ECO:0000313" key="3">
    <source>
        <dbReference type="Proteomes" id="UP000254076"/>
    </source>
</evidence>